<dbReference type="EMBL" id="CAICTM010000317">
    <property type="protein sequence ID" value="CAB9507713.1"/>
    <property type="molecule type" value="Genomic_DNA"/>
</dbReference>
<protein>
    <submittedName>
        <fullName evidence="1">Uncharacterized protein</fullName>
    </submittedName>
</protein>
<sequence length="303" mass="34163">MPTIKRDAFFQAAMVEAFHENGLWGKITQVATIFVTMVGFVIPQELSVALGLAEPRRNMGRLTTVVKNQIYQQLFMSGYTQSTIFKSRQGDALLIYIPPKMTAEFRADVAQLGVPVKYIIAANECHESYAEDCKKAYPEAKVLTPKPSRKLVEEAVAVDATIEESLQMLETEFGFTKMFRYDHNSRCTAERSYQVEIFDTSSSGDKDTSAKSYCLFVGQCGMGNYSILAPSTLVAGFQSLFQPRGRVFRHYLHCFTKDKSAVRPYWTHMVQSIPDSLDAAVFIHGDPVMGTQVREQLLQFYAY</sequence>
<keyword evidence="2" id="KW-1185">Reference proteome</keyword>
<dbReference type="AlphaFoldDB" id="A0A9N8HAF0"/>
<accession>A0A9N8HAF0</accession>
<proteinExistence type="predicted"/>
<dbReference type="OrthoDB" id="421671at2759"/>
<organism evidence="1 2">
    <name type="scientific">Seminavis robusta</name>
    <dbReference type="NCBI Taxonomy" id="568900"/>
    <lineage>
        <taxon>Eukaryota</taxon>
        <taxon>Sar</taxon>
        <taxon>Stramenopiles</taxon>
        <taxon>Ochrophyta</taxon>
        <taxon>Bacillariophyta</taxon>
        <taxon>Bacillariophyceae</taxon>
        <taxon>Bacillariophycidae</taxon>
        <taxon>Naviculales</taxon>
        <taxon>Naviculaceae</taxon>
        <taxon>Seminavis</taxon>
    </lineage>
</organism>
<name>A0A9N8HAF0_9STRA</name>
<gene>
    <name evidence="1" type="ORF">SEMRO_318_G115840.1</name>
</gene>
<dbReference type="Proteomes" id="UP001153069">
    <property type="component" value="Unassembled WGS sequence"/>
</dbReference>
<evidence type="ECO:0000313" key="2">
    <source>
        <dbReference type="Proteomes" id="UP001153069"/>
    </source>
</evidence>
<evidence type="ECO:0000313" key="1">
    <source>
        <dbReference type="EMBL" id="CAB9507713.1"/>
    </source>
</evidence>
<comment type="caution">
    <text evidence="1">The sequence shown here is derived from an EMBL/GenBank/DDBJ whole genome shotgun (WGS) entry which is preliminary data.</text>
</comment>
<reference evidence="1" key="1">
    <citation type="submission" date="2020-06" db="EMBL/GenBank/DDBJ databases">
        <authorList>
            <consortium name="Plant Systems Biology data submission"/>
        </authorList>
    </citation>
    <scope>NUCLEOTIDE SEQUENCE</scope>
    <source>
        <strain evidence="1">D6</strain>
    </source>
</reference>